<dbReference type="GeneID" id="101861386"/>
<dbReference type="Pfam" id="PF20789">
    <property type="entry name" value="4HBT_3C"/>
    <property type="match status" value="1"/>
</dbReference>
<name>A0ABM0K0Z7_APLCA</name>
<feature type="domain" description="Acyl-CoA thioesterase-like C-terminal" evidence="3">
    <location>
        <begin position="52"/>
        <end position="185"/>
    </location>
</feature>
<evidence type="ECO:0000259" key="3">
    <source>
        <dbReference type="Pfam" id="PF20789"/>
    </source>
</evidence>
<gene>
    <name evidence="5" type="primary">LOC101861386</name>
</gene>
<dbReference type="PANTHER" id="PTHR11066">
    <property type="entry name" value="ACYL-COA THIOESTERASE"/>
    <property type="match status" value="1"/>
</dbReference>
<dbReference type="Proteomes" id="UP000694888">
    <property type="component" value="Unplaced"/>
</dbReference>
<dbReference type="SUPFAM" id="SSF54637">
    <property type="entry name" value="Thioesterase/thiol ester dehydrase-isomerase"/>
    <property type="match status" value="1"/>
</dbReference>
<reference evidence="5" key="1">
    <citation type="submission" date="2025-08" db="UniProtKB">
        <authorList>
            <consortium name="RefSeq"/>
        </authorList>
    </citation>
    <scope>IDENTIFICATION</scope>
</reference>
<dbReference type="InterPro" id="IPR029069">
    <property type="entry name" value="HotDog_dom_sf"/>
</dbReference>
<dbReference type="RefSeq" id="XP_005106203.3">
    <property type="nucleotide sequence ID" value="XM_005106146.3"/>
</dbReference>
<evidence type="ECO:0000313" key="4">
    <source>
        <dbReference type="Proteomes" id="UP000694888"/>
    </source>
</evidence>
<dbReference type="Gene3D" id="2.40.160.210">
    <property type="entry name" value="Acyl-CoA thioesterase, double hotdog domain"/>
    <property type="match status" value="1"/>
</dbReference>
<sequence length="194" mass="22379">MQASFKLEESSPTNFQLQMPDVPPPEDVQTHEEVFDLLRENDVISEKQSKFGRDWYGSFPIMMKWVDPADFMYLEPRQPKRCLWMKAKGHIGADMDQNTHKCCIGYMSDLFLLQTSFQQVAPLKFSEVVAASLDHSMWFHAPCRADEWLLFEIQTEHTGGGRSLCHGRIWNRRGDLVISVAQEGVLRTKTPSKL</sequence>
<feature type="region of interest" description="Disordered" evidence="2">
    <location>
        <begin position="1"/>
        <end position="26"/>
    </location>
</feature>
<dbReference type="PANTHER" id="PTHR11066:SF34">
    <property type="entry name" value="ACYL-COENZYME A THIOESTERASE 8"/>
    <property type="match status" value="1"/>
</dbReference>
<evidence type="ECO:0000256" key="1">
    <source>
        <dbReference type="ARBA" id="ARBA00006538"/>
    </source>
</evidence>
<evidence type="ECO:0000256" key="2">
    <source>
        <dbReference type="SAM" id="MobiDB-lite"/>
    </source>
</evidence>
<proteinExistence type="inferred from homology"/>
<dbReference type="InterPro" id="IPR049450">
    <property type="entry name" value="ACOT8-like_C"/>
</dbReference>
<evidence type="ECO:0000313" key="5">
    <source>
        <dbReference type="RefSeq" id="XP_005106203.3"/>
    </source>
</evidence>
<organism evidence="4 5">
    <name type="scientific">Aplysia californica</name>
    <name type="common">California sea hare</name>
    <dbReference type="NCBI Taxonomy" id="6500"/>
    <lineage>
        <taxon>Eukaryota</taxon>
        <taxon>Metazoa</taxon>
        <taxon>Spiralia</taxon>
        <taxon>Lophotrochozoa</taxon>
        <taxon>Mollusca</taxon>
        <taxon>Gastropoda</taxon>
        <taxon>Heterobranchia</taxon>
        <taxon>Euthyneura</taxon>
        <taxon>Tectipleura</taxon>
        <taxon>Aplysiida</taxon>
        <taxon>Aplysioidea</taxon>
        <taxon>Aplysiidae</taxon>
        <taxon>Aplysia</taxon>
    </lineage>
</organism>
<keyword evidence="4" id="KW-1185">Reference proteome</keyword>
<dbReference type="InterPro" id="IPR003703">
    <property type="entry name" value="Acyl_CoA_thio"/>
</dbReference>
<dbReference type="CDD" id="cd03444">
    <property type="entry name" value="Thioesterase_II_repeat1"/>
    <property type="match status" value="1"/>
</dbReference>
<comment type="similarity">
    <text evidence="1">Belongs to the C/M/P thioester hydrolase family.</text>
</comment>
<dbReference type="InterPro" id="IPR042171">
    <property type="entry name" value="Acyl-CoA_hotdog"/>
</dbReference>
<accession>A0ABM0K0Z7</accession>
<protein>
    <submittedName>
        <fullName evidence="5">Acyl-coenzyme A thioesterase 8</fullName>
    </submittedName>
</protein>